<dbReference type="SMART" id="SM01321">
    <property type="entry name" value="Y1_Tnp"/>
    <property type="match status" value="1"/>
</dbReference>
<dbReference type="InterPro" id="IPR036515">
    <property type="entry name" value="Transposase_17_sf"/>
</dbReference>
<sequence length="223" mass="26192">MPRTERIDVGGEVYHVINRANGRHTIFRDKEDYQLFESLLADAKELTGMRILAYTIMPNHWHLLLEPRKDGDLALFMHWLSTTHTRRVHVRTKTVGGGHLYQGRYKSFIVDSDQYLLTLIKYIERNPVRAKLVRSCENWQWGSAWRRINGDKKQKKLLDPSPTPLPHGYRNWINTPEKTEELAMLRNAVNRGVPYGSEAWVEQMVTKHHMESTVRQPGRPKKR</sequence>
<evidence type="ECO:0000313" key="2">
    <source>
        <dbReference type="EMBL" id="OGZ10557.1"/>
    </source>
</evidence>
<dbReference type="AlphaFoldDB" id="A0A1G2DAA2"/>
<proteinExistence type="predicted"/>
<dbReference type="GO" id="GO:0003677">
    <property type="term" value="F:DNA binding"/>
    <property type="evidence" value="ECO:0007669"/>
    <property type="project" value="InterPro"/>
</dbReference>
<dbReference type="PANTHER" id="PTHR34322:SF2">
    <property type="entry name" value="TRANSPOSASE IS200-LIKE DOMAIN-CONTAINING PROTEIN"/>
    <property type="match status" value="1"/>
</dbReference>
<dbReference type="Pfam" id="PF01797">
    <property type="entry name" value="Y1_Tnp"/>
    <property type="match status" value="1"/>
</dbReference>
<dbReference type="SUPFAM" id="SSF143422">
    <property type="entry name" value="Transposase IS200-like"/>
    <property type="match status" value="1"/>
</dbReference>
<dbReference type="GO" id="GO:0006313">
    <property type="term" value="P:DNA transposition"/>
    <property type="evidence" value="ECO:0007669"/>
    <property type="project" value="InterPro"/>
</dbReference>
<evidence type="ECO:0000313" key="3">
    <source>
        <dbReference type="Proteomes" id="UP000178636"/>
    </source>
</evidence>
<protein>
    <recommendedName>
        <fullName evidence="1">Transposase IS200-like domain-containing protein</fullName>
    </recommendedName>
</protein>
<reference evidence="2 3" key="1">
    <citation type="journal article" date="2016" name="Nat. Commun.">
        <title>Thousands of microbial genomes shed light on interconnected biogeochemical processes in an aquifer system.</title>
        <authorList>
            <person name="Anantharaman K."/>
            <person name="Brown C.T."/>
            <person name="Hug L.A."/>
            <person name="Sharon I."/>
            <person name="Castelle C.J."/>
            <person name="Probst A.J."/>
            <person name="Thomas B.C."/>
            <person name="Singh A."/>
            <person name="Wilkins M.J."/>
            <person name="Karaoz U."/>
            <person name="Brodie E.L."/>
            <person name="Williams K.H."/>
            <person name="Hubbard S.S."/>
            <person name="Banfield J.F."/>
        </authorList>
    </citation>
    <scope>NUCLEOTIDE SEQUENCE [LARGE SCALE GENOMIC DNA]</scope>
</reference>
<gene>
    <name evidence="2" type="ORF">A3C93_01945</name>
</gene>
<name>A0A1G2DAA2_9BACT</name>
<dbReference type="STRING" id="1798664.A3C93_01945"/>
<comment type="caution">
    <text evidence="2">The sequence shown here is derived from an EMBL/GenBank/DDBJ whole genome shotgun (WGS) entry which is preliminary data.</text>
</comment>
<dbReference type="GO" id="GO:0004803">
    <property type="term" value="F:transposase activity"/>
    <property type="evidence" value="ECO:0007669"/>
    <property type="project" value="InterPro"/>
</dbReference>
<dbReference type="InterPro" id="IPR002686">
    <property type="entry name" value="Transposase_17"/>
</dbReference>
<dbReference type="EMBL" id="MHLO01000050">
    <property type="protein sequence ID" value="OGZ10557.1"/>
    <property type="molecule type" value="Genomic_DNA"/>
</dbReference>
<accession>A0A1G2DAA2</accession>
<dbReference type="Proteomes" id="UP000178636">
    <property type="component" value="Unassembled WGS sequence"/>
</dbReference>
<dbReference type="PANTHER" id="PTHR34322">
    <property type="entry name" value="TRANSPOSASE, Y1_TNP DOMAIN-CONTAINING"/>
    <property type="match status" value="1"/>
</dbReference>
<organism evidence="2 3">
    <name type="scientific">Candidatus Lloydbacteria bacterium RIFCSPHIGHO2_02_FULL_54_17</name>
    <dbReference type="NCBI Taxonomy" id="1798664"/>
    <lineage>
        <taxon>Bacteria</taxon>
        <taxon>Candidatus Lloydiibacteriota</taxon>
    </lineage>
</organism>
<dbReference type="Gene3D" id="3.30.70.1290">
    <property type="entry name" value="Transposase IS200-like"/>
    <property type="match status" value="1"/>
</dbReference>
<evidence type="ECO:0000259" key="1">
    <source>
        <dbReference type="SMART" id="SM01321"/>
    </source>
</evidence>
<feature type="domain" description="Transposase IS200-like" evidence="1">
    <location>
        <begin position="9"/>
        <end position="126"/>
    </location>
</feature>